<dbReference type="KEGG" id="cmic:caldi_04540"/>
<evidence type="ECO:0000256" key="3">
    <source>
        <dbReference type="ARBA" id="ARBA00022475"/>
    </source>
</evidence>
<dbReference type="GO" id="GO:0003774">
    <property type="term" value="F:cytoskeletal motor activity"/>
    <property type="evidence" value="ECO:0007669"/>
    <property type="project" value="InterPro"/>
</dbReference>
<dbReference type="SUPFAM" id="SSF101801">
    <property type="entry name" value="Surface presentation of antigens (SPOA)"/>
    <property type="match status" value="1"/>
</dbReference>
<sequence>MSAEHLSQEEIDALLRGHAAGADWSPVRSALAAALSRAWEGAKALFGVPVQVGELEVREVAGAEATAALGGGDAVWARIPLDDGAAYAYVLLDRPLALGLVAAALGTEPEADLSATGAGVLSEILSQLSGRTLADVLVEAGWSAQVGGVEVLGPDQAPSQESLVGFVHTVDAGTARGSVMLALPAAVARRLRGGLEPEAPAAPPAGAGATPRSAPAPGPSSAPAPPREAAGASGPETGRPAATPPTVAYQPAQFPELSPSAAAPPVRNLDLLLDVTLQVTVELGRTTKQIRDVLELGPGAVIELEKLAGEPVDVLVNGKRIARGEVVVVDEHFAVRITDIVSPVERAGSLGRQGSG</sequence>
<keyword evidence="3" id="KW-1003">Cell membrane</keyword>
<dbReference type="PANTHER" id="PTHR43484:SF1">
    <property type="entry name" value="FLAGELLAR MOTOR SWITCH PROTEIN FLIN"/>
    <property type="match status" value="1"/>
</dbReference>
<comment type="similarity">
    <text evidence="2">Belongs to the FliN/MopA/SpaO family.</text>
</comment>
<evidence type="ECO:0000256" key="6">
    <source>
        <dbReference type="ARBA" id="ARBA00023136"/>
    </source>
</evidence>
<keyword evidence="4" id="KW-0145">Chemotaxis</keyword>
<evidence type="ECO:0000256" key="7">
    <source>
        <dbReference type="SAM" id="MobiDB-lite"/>
    </source>
</evidence>
<protein>
    <recommendedName>
        <fullName evidence="8">Flagellar motor switch protein FliN-like C-terminal domain-containing protein</fullName>
    </recommendedName>
</protein>
<name>A0AA35CJ09_9FIRM</name>
<evidence type="ECO:0000256" key="2">
    <source>
        <dbReference type="ARBA" id="ARBA00009226"/>
    </source>
</evidence>
<feature type="compositionally biased region" description="Pro residues" evidence="7">
    <location>
        <begin position="214"/>
        <end position="226"/>
    </location>
</feature>
<evidence type="ECO:0000259" key="8">
    <source>
        <dbReference type="Pfam" id="PF01052"/>
    </source>
</evidence>
<comment type="subcellular location">
    <subcellularLocation>
        <location evidence="1">Cell membrane</location>
        <topology evidence="1">Peripheral membrane protein</topology>
        <orientation evidence="1">Cytoplasmic side</orientation>
    </subcellularLocation>
</comment>
<feature type="compositionally biased region" description="Low complexity" evidence="7">
    <location>
        <begin position="227"/>
        <end position="236"/>
    </location>
</feature>
<organism evidence="9 10">
    <name type="scientific">Caldinitratiruptor microaerophilus</name>
    <dbReference type="NCBI Taxonomy" id="671077"/>
    <lineage>
        <taxon>Bacteria</taxon>
        <taxon>Bacillati</taxon>
        <taxon>Bacillota</taxon>
        <taxon>Clostridia</taxon>
        <taxon>Eubacteriales</taxon>
        <taxon>Symbiobacteriaceae</taxon>
        <taxon>Caldinitratiruptor</taxon>
    </lineage>
</organism>
<dbReference type="InterPro" id="IPR036429">
    <property type="entry name" value="SpoA-like_sf"/>
</dbReference>
<dbReference type="InterPro" id="IPR001543">
    <property type="entry name" value="FliN-like_C"/>
</dbReference>
<dbReference type="GO" id="GO:0006935">
    <property type="term" value="P:chemotaxis"/>
    <property type="evidence" value="ECO:0007669"/>
    <property type="project" value="UniProtKB-KW"/>
</dbReference>
<dbReference type="NCBIfam" id="TIGR02480">
    <property type="entry name" value="fliN"/>
    <property type="match status" value="1"/>
</dbReference>
<dbReference type="Gene3D" id="2.30.330.10">
    <property type="entry name" value="SpoA-like"/>
    <property type="match status" value="1"/>
</dbReference>
<reference evidence="9" key="1">
    <citation type="submission" date="2022-03" db="EMBL/GenBank/DDBJ databases">
        <title>Complete genome sequence of Caldinitratiruptor microaerophilus.</title>
        <authorList>
            <person name="Mukaiyama R."/>
            <person name="Nishiyama T."/>
            <person name="Ueda K."/>
        </authorList>
    </citation>
    <scope>NUCLEOTIDE SEQUENCE</scope>
    <source>
        <strain evidence="9">JCM 16183</strain>
    </source>
</reference>
<dbReference type="Pfam" id="PF01052">
    <property type="entry name" value="FliMN_C"/>
    <property type="match status" value="1"/>
</dbReference>
<feature type="region of interest" description="Disordered" evidence="7">
    <location>
        <begin position="196"/>
        <end position="247"/>
    </location>
</feature>
<dbReference type="InterPro" id="IPR051469">
    <property type="entry name" value="FliN/MopA/SpaO"/>
</dbReference>
<dbReference type="InterPro" id="IPR001172">
    <property type="entry name" value="FliN_T3SS_HrcQb"/>
</dbReference>
<dbReference type="RefSeq" id="WP_264843497.1">
    <property type="nucleotide sequence ID" value="NZ_AP025628.1"/>
</dbReference>
<dbReference type="PRINTS" id="PR00956">
    <property type="entry name" value="FLGMOTORFLIN"/>
</dbReference>
<accession>A0AA35CJ09</accession>
<dbReference type="Proteomes" id="UP001163687">
    <property type="component" value="Chromosome"/>
</dbReference>
<dbReference type="PANTHER" id="PTHR43484">
    <property type="match status" value="1"/>
</dbReference>
<feature type="compositionally biased region" description="Low complexity" evidence="7">
    <location>
        <begin position="196"/>
        <end position="213"/>
    </location>
</feature>
<evidence type="ECO:0000256" key="5">
    <source>
        <dbReference type="ARBA" id="ARBA00022779"/>
    </source>
</evidence>
<gene>
    <name evidence="9" type="ORF">caldi_04540</name>
</gene>
<keyword evidence="6" id="KW-0472">Membrane</keyword>
<dbReference type="InterPro" id="IPR012826">
    <property type="entry name" value="FliN"/>
</dbReference>
<evidence type="ECO:0000256" key="1">
    <source>
        <dbReference type="ARBA" id="ARBA00004413"/>
    </source>
</evidence>
<keyword evidence="10" id="KW-1185">Reference proteome</keyword>
<evidence type="ECO:0000256" key="4">
    <source>
        <dbReference type="ARBA" id="ARBA00022500"/>
    </source>
</evidence>
<dbReference type="GO" id="GO:0071973">
    <property type="term" value="P:bacterial-type flagellum-dependent cell motility"/>
    <property type="evidence" value="ECO:0007669"/>
    <property type="project" value="InterPro"/>
</dbReference>
<proteinExistence type="inferred from homology"/>
<evidence type="ECO:0000313" key="10">
    <source>
        <dbReference type="Proteomes" id="UP001163687"/>
    </source>
</evidence>
<feature type="domain" description="Flagellar motor switch protein FliN-like C-terminal" evidence="8">
    <location>
        <begin position="271"/>
        <end position="341"/>
    </location>
</feature>
<evidence type="ECO:0000313" key="9">
    <source>
        <dbReference type="EMBL" id="BDG59364.1"/>
    </source>
</evidence>
<keyword evidence="5" id="KW-0283">Flagellar rotation</keyword>
<dbReference type="AlphaFoldDB" id="A0AA35CJ09"/>
<dbReference type="GO" id="GO:0005886">
    <property type="term" value="C:plasma membrane"/>
    <property type="evidence" value="ECO:0007669"/>
    <property type="project" value="UniProtKB-SubCell"/>
</dbReference>
<dbReference type="GO" id="GO:0009425">
    <property type="term" value="C:bacterial-type flagellum basal body"/>
    <property type="evidence" value="ECO:0007669"/>
    <property type="project" value="InterPro"/>
</dbReference>
<dbReference type="EMBL" id="AP025628">
    <property type="protein sequence ID" value="BDG59364.1"/>
    <property type="molecule type" value="Genomic_DNA"/>
</dbReference>